<dbReference type="RefSeq" id="WP_023494304.1">
    <property type="nucleotide sequence ID" value="NZ_AYLO01000050.1"/>
</dbReference>
<dbReference type="CDD" id="cd05483">
    <property type="entry name" value="retropepsin_like_bacteria"/>
    <property type="match status" value="1"/>
</dbReference>
<dbReference type="AlphaFoldDB" id="V5C7E7"/>
<keyword evidence="3" id="KW-1185">Reference proteome</keyword>
<dbReference type="GO" id="GO:0006508">
    <property type="term" value="P:proteolysis"/>
    <property type="evidence" value="ECO:0007669"/>
    <property type="project" value="UniProtKB-KW"/>
</dbReference>
<dbReference type="InterPro" id="IPR001969">
    <property type="entry name" value="Aspartic_peptidase_AS"/>
</dbReference>
<evidence type="ECO:0000313" key="3">
    <source>
        <dbReference type="Proteomes" id="UP000017842"/>
    </source>
</evidence>
<sequence length="204" mass="22194">MQNHVVRSLFILLSAVIGSNVWGGVIYKCKNQKGILVYQNSACMADAETLNSWEHKEKPKPPIDESGQGKDAKKEPPPVLTLKQNVGGHYATDGNVDGKSLNFVVDTGASFVSLPESLAHDAQIYCDDKIGMNTANGKADACTAKIKKLQFGPFYIEDVAAVIVPNLNQPLLGMNVLQLFKVAQEKGEMHISVMEKAQPEPETK</sequence>
<feature type="compositionally biased region" description="Basic and acidic residues" evidence="1">
    <location>
        <begin position="53"/>
        <end position="76"/>
    </location>
</feature>
<gene>
    <name evidence="2" type="ORF">MGMO_52c00020</name>
</gene>
<dbReference type="InterPro" id="IPR011969">
    <property type="entry name" value="Clan_AA_Asp_peptidase_C"/>
</dbReference>
<dbReference type="OrthoDB" id="185963at2"/>
<evidence type="ECO:0000256" key="1">
    <source>
        <dbReference type="SAM" id="MobiDB-lite"/>
    </source>
</evidence>
<name>V5C7E7_9GAMM</name>
<keyword evidence="2" id="KW-0645">Protease</keyword>
<dbReference type="eggNOG" id="COG3577">
    <property type="taxonomic scope" value="Bacteria"/>
</dbReference>
<dbReference type="PROSITE" id="PS00141">
    <property type="entry name" value="ASP_PROTEASE"/>
    <property type="match status" value="1"/>
</dbReference>
<comment type="caution">
    <text evidence="2">The sequence shown here is derived from an EMBL/GenBank/DDBJ whole genome shotgun (WGS) entry which is preliminary data.</text>
</comment>
<dbReference type="Pfam" id="PF13975">
    <property type="entry name" value="gag-asp_proteas"/>
    <property type="match status" value="1"/>
</dbReference>
<protein>
    <submittedName>
        <fullName evidence="2">Clan AA aspartic protease, TIGR02281 family</fullName>
    </submittedName>
</protein>
<dbReference type="InterPro" id="IPR034122">
    <property type="entry name" value="Retropepsin-like_bacterial"/>
</dbReference>
<dbReference type="Proteomes" id="UP000017842">
    <property type="component" value="Unassembled WGS sequence"/>
</dbReference>
<dbReference type="STRING" id="1116472.MGMO_52c00020"/>
<dbReference type="SUPFAM" id="SSF50630">
    <property type="entry name" value="Acid proteases"/>
    <property type="match status" value="1"/>
</dbReference>
<accession>V5C7E7</accession>
<evidence type="ECO:0000313" key="2">
    <source>
        <dbReference type="EMBL" id="ESS72648.1"/>
    </source>
</evidence>
<dbReference type="NCBIfam" id="TIGR02281">
    <property type="entry name" value="clan_AA_DTGA"/>
    <property type="match status" value="1"/>
</dbReference>
<dbReference type="GO" id="GO:0004190">
    <property type="term" value="F:aspartic-type endopeptidase activity"/>
    <property type="evidence" value="ECO:0007669"/>
    <property type="project" value="InterPro"/>
</dbReference>
<dbReference type="EMBL" id="AYLO01000050">
    <property type="protein sequence ID" value="ESS72648.1"/>
    <property type="molecule type" value="Genomic_DNA"/>
</dbReference>
<organism evidence="2 3">
    <name type="scientific">Methyloglobulus morosus KoM1</name>
    <dbReference type="NCBI Taxonomy" id="1116472"/>
    <lineage>
        <taxon>Bacteria</taxon>
        <taxon>Pseudomonadati</taxon>
        <taxon>Pseudomonadota</taxon>
        <taxon>Gammaproteobacteria</taxon>
        <taxon>Methylococcales</taxon>
        <taxon>Methylococcaceae</taxon>
        <taxon>Methyloglobulus</taxon>
    </lineage>
</organism>
<proteinExistence type="predicted"/>
<keyword evidence="2" id="KW-0378">Hydrolase</keyword>
<dbReference type="InterPro" id="IPR021109">
    <property type="entry name" value="Peptidase_aspartic_dom_sf"/>
</dbReference>
<feature type="region of interest" description="Disordered" evidence="1">
    <location>
        <begin position="53"/>
        <end position="77"/>
    </location>
</feature>
<reference evidence="2 3" key="1">
    <citation type="journal article" date="2013" name="Genome Announc.">
        <title>Draft Genome Sequence of the Methanotrophic Gammaproteobacterium Methyloglobulus morosus DSM 22980 Strain KoM1.</title>
        <authorList>
            <person name="Poehlein A."/>
            <person name="Deutzmann J.S."/>
            <person name="Daniel R."/>
            <person name="Simeonova D.D."/>
        </authorList>
    </citation>
    <scope>NUCLEOTIDE SEQUENCE [LARGE SCALE GENOMIC DNA]</scope>
    <source>
        <strain evidence="2 3">KoM1</strain>
    </source>
</reference>
<dbReference type="Gene3D" id="2.40.70.10">
    <property type="entry name" value="Acid Proteases"/>
    <property type="match status" value="1"/>
</dbReference>